<name>A0ABS8XQG7_9BURK</name>
<organism evidence="3 4">
    <name type="scientific">Pelomonas cellulosilytica</name>
    <dbReference type="NCBI Taxonomy" id="2906762"/>
    <lineage>
        <taxon>Bacteria</taxon>
        <taxon>Pseudomonadati</taxon>
        <taxon>Pseudomonadota</taxon>
        <taxon>Betaproteobacteria</taxon>
        <taxon>Burkholderiales</taxon>
        <taxon>Sphaerotilaceae</taxon>
        <taxon>Roseateles</taxon>
    </lineage>
</organism>
<dbReference type="InterPro" id="IPR036430">
    <property type="entry name" value="RNase_T2-like_sf"/>
</dbReference>
<proteinExistence type="inferred from homology"/>
<dbReference type="InterPro" id="IPR001568">
    <property type="entry name" value="RNase_T2-like"/>
</dbReference>
<dbReference type="PANTHER" id="PTHR11240:SF22">
    <property type="entry name" value="RIBONUCLEASE T2"/>
    <property type="match status" value="1"/>
</dbReference>
<dbReference type="InterPro" id="IPR018188">
    <property type="entry name" value="RNase_T2_His_AS_1"/>
</dbReference>
<accession>A0ABS8XQG7</accession>
<keyword evidence="4" id="KW-1185">Reference proteome</keyword>
<dbReference type="PROSITE" id="PS00530">
    <property type="entry name" value="RNASE_T2_1"/>
    <property type="match status" value="1"/>
</dbReference>
<dbReference type="InterPro" id="IPR039378">
    <property type="entry name" value="RNase_T2_prok"/>
</dbReference>
<dbReference type="SUPFAM" id="SSF55895">
    <property type="entry name" value="Ribonuclease Rh-like"/>
    <property type="match status" value="1"/>
</dbReference>
<evidence type="ECO:0000256" key="1">
    <source>
        <dbReference type="ARBA" id="ARBA00007469"/>
    </source>
</evidence>
<dbReference type="Gene3D" id="3.90.730.10">
    <property type="entry name" value="Ribonuclease T2-like"/>
    <property type="match status" value="1"/>
</dbReference>
<gene>
    <name evidence="3" type="ORF">LXT13_05465</name>
</gene>
<evidence type="ECO:0000313" key="4">
    <source>
        <dbReference type="Proteomes" id="UP001200741"/>
    </source>
</evidence>
<dbReference type="RefSeq" id="WP_233370623.1">
    <property type="nucleotide sequence ID" value="NZ_JAJTWU010000002.1"/>
</dbReference>
<sequence length="207" mass="22322">MLFLLATSVDAKKHSHPPAPHQAGQFDYYVLSLSWAPEYCKTHPKDEAECGVNRPGFVLHGLWPQYAQGGYPASCSTAGLDEASLTLGKSIFPSEKLVVHEWQKHGTCTGLEPQAYFQAADSARKSVTVPALLQPGSNRRTMALANVTQSLLDANPALGRRNLALLCAGKELSEVRVCLNKELQPMACGRDVTSTCKGSTITLLGVQ</sequence>
<dbReference type="PROSITE" id="PS00531">
    <property type="entry name" value="RNASE_T2_2"/>
    <property type="match status" value="1"/>
</dbReference>
<evidence type="ECO:0000256" key="2">
    <source>
        <dbReference type="RuleBase" id="RU004328"/>
    </source>
</evidence>
<dbReference type="Proteomes" id="UP001200741">
    <property type="component" value="Unassembled WGS sequence"/>
</dbReference>
<dbReference type="EMBL" id="JAJTWU010000002">
    <property type="protein sequence ID" value="MCE4553897.1"/>
    <property type="molecule type" value="Genomic_DNA"/>
</dbReference>
<evidence type="ECO:0000313" key="3">
    <source>
        <dbReference type="EMBL" id="MCE4553897.1"/>
    </source>
</evidence>
<dbReference type="InterPro" id="IPR033130">
    <property type="entry name" value="RNase_T2_His_AS_2"/>
</dbReference>
<dbReference type="PANTHER" id="PTHR11240">
    <property type="entry name" value="RIBONUCLEASE T2"/>
    <property type="match status" value="1"/>
</dbReference>
<comment type="similarity">
    <text evidence="1 2">Belongs to the RNase T2 family.</text>
</comment>
<reference evidence="3 4" key="1">
    <citation type="submission" date="2021-12" db="EMBL/GenBank/DDBJ databases">
        <title>Genome seq of P8.</title>
        <authorList>
            <person name="Seo T."/>
        </authorList>
    </citation>
    <scope>NUCLEOTIDE SEQUENCE [LARGE SCALE GENOMIC DNA]</scope>
    <source>
        <strain evidence="3 4">P8</strain>
    </source>
</reference>
<dbReference type="Pfam" id="PF00445">
    <property type="entry name" value="Ribonuclease_T2"/>
    <property type="match status" value="1"/>
</dbReference>
<comment type="caution">
    <text evidence="3">The sequence shown here is derived from an EMBL/GenBank/DDBJ whole genome shotgun (WGS) entry which is preliminary data.</text>
</comment>
<dbReference type="CDD" id="cd01062">
    <property type="entry name" value="RNase_T2_prok"/>
    <property type="match status" value="1"/>
</dbReference>
<protein>
    <submittedName>
        <fullName evidence="3">Ribonuclease T2</fullName>
    </submittedName>
</protein>